<sequence>MSLSSHNFNLSAASKPSPIEGNRLSLKEQDRLNEAAKVRVAKILGVTRNMIDLTDDEPPKKMARLENNSRTEFRHSNPPSHRPRLSDRPPIPGTAIQSDTQGLVIYQAPNQINNPYASPQTMQAQGFDPLAPNQHSAPYMSPQVVQTQGPNTMAPPSTDLAHPVDLLNNISLSVASLELFQLQQILSTAALRHPDVLEHLRTSFRIQETDRSTAHQALFDLLRVQSQGEIRVARLQDERSRKGFMYTASPYGPPSHEVAGAPAYAASSYGPSPPNASVPSHYPASVAIVPTQAHHPASSHADFPPQVVPTNRR</sequence>
<dbReference type="OrthoDB" id="3926785at2759"/>
<feature type="compositionally biased region" description="Basic and acidic residues" evidence="1">
    <location>
        <begin position="66"/>
        <end position="75"/>
    </location>
</feature>
<gene>
    <name evidence="2" type="ORF">M436DRAFT_79816</name>
</gene>
<dbReference type="RefSeq" id="XP_013429857.1">
    <property type="nucleotide sequence ID" value="XM_013574403.1"/>
</dbReference>
<feature type="region of interest" description="Disordered" evidence="1">
    <location>
        <begin position="1"/>
        <end position="22"/>
    </location>
</feature>
<dbReference type="EMBL" id="KL584705">
    <property type="protein sequence ID" value="KEQ75404.1"/>
    <property type="molecule type" value="Genomic_DNA"/>
</dbReference>
<name>A0A074WV23_9PEZI</name>
<protein>
    <submittedName>
        <fullName evidence="2">Uncharacterized protein</fullName>
    </submittedName>
</protein>
<dbReference type="Proteomes" id="UP000027730">
    <property type="component" value="Unassembled WGS sequence"/>
</dbReference>
<feature type="region of interest" description="Disordered" evidence="1">
    <location>
        <begin position="66"/>
        <end position="96"/>
    </location>
</feature>
<dbReference type="AlphaFoldDB" id="A0A074WV23"/>
<accession>A0A074WV23</accession>
<proteinExistence type="predicted"/>
<dbReference type="GeneID" id="25416502"/>
<reference evidence="2 3" key="1">
    <citation type="journal article" date="2014" name="BMC Genomics">
        <title>Genome sequencing of four Aureobasidium pullulans varieties: biotechnological potential, stress tolerance, and description of new species.</title>
        <authorList>
            <person name="Gostin Ar C."/>
            <person name="Ohm R.A."/>
            <person name="Kogej T."/>
            <person name="Sonjak S."/>
            <person name="Turk M."/>
            <person name="Zajc J."/>
            <person name="Zalar P."/>
            <person name="Grube M."/>
            <person name="Sun H."/>
            <person name="Han J."/>
            <person name="Sharma A."/>
            <person name="Chiniquy J."/>
            <person name="Ngan C.Y."/>
            <person name="Lipzen A."/>
            <person name="Barry K."/>
            <person name="Grigoriev I.V."/>
            <person name="Gunde-Cimerman N."/>
        </authorList>
    </citation>
    <scope>NUCLEOTIDE SEQUENCE [LARGE SCALE GENOMIC DNA]</scope>
    <source>
        <strain evidence="2 3">CBS 147.97</strain>
    </source>
</reference>
<organism evidence="2 3">
    <name type="scientific">Aureobasidium namibiae CBS 147.97</name>
    <dbReference type="NCBI Taxonomy" id="1043004"/>
    <lineage>
        <taxon>Eukaryota</taxon>
        <taxon>Fungi</taxon>
        <taxon>Dikarya</taxon>
        <taxon>Ascomycota</taxon>
        <taxon>Pezizomycotina</taxon>
        <taxon>Dothideomycetes</taxon>
        <taxon>Dothideomycetidae</taxon>
        <taxon>Dothideales</taxon>
        <taxon>Saccotheciaceae</taxon>
        <taxon>Aureobasidium</taxon>
    </lineage>
</organism>
<evidence type="ECO:0000256" key="1">
    <source>
        <dbReference type="SAM" id="MobiDB-lite"/>
    </source>
</evidence>
<evidence type="ECO:0000313" key="2">
    <source>
        <dbReference type="EMBL" id="KEQ75404.1"/>
    </source>
</evidence>
<evidence type="ECO:0000313" key="3">
    <source>
        <dbReference type="Proteomes" id="UP000027730"/>
    </source>
</evidence>
<feature type="compositionally biased region" description="Polar residues" evidence="1">
    <location>
        <begin position="1"/>
        <end position="14"/>
    </location>
</feature>
<keyword evidence="3" id="KW-1185">Reference proteome</keyword>
<feature type="region of interest" description="Disordered" evidence="1">
    <location>
        <begin position="292"/>
        <end position="313"/>
    </location>
</feature>
<dbReference type="HOGENOM" id="CLU_888477_0_0_1"/>